<dbReference type="InterPro" id="IPR036770">
    <property type="entry name" value="Ankyrin_rpt-contain_sf"/>
</dbReference>
<organism evidence="1 2">
    <name type="scientific">Chaetoceros tenuissimus</name>
    <dbReference type="NCBI Taxonomy" id="426638"/>
    <lineage>
        <taxon>Eukaryota</taxon>
        <taxon>Sar</taxon>
        <taxon>Stramenopiles</taxon>
        <taxon>Ochrophyta</taxon>
        <taxon>Bacillariophyta</taxon>
        <taxon>Coscinodiscophyceae</taxon>
        <taxon>Chaetocerotophycidae</taxon>
        <taxon>Chaetocerotales</taxon>
        <taxon>Chaetocerotaceae</taxon>
        <taxon>Chaetoceros</taxon>
    </lineage>
</organism>
<dbReference type="SUPFAM" id="SSF48403">
    <property type="entry name" value="Ankyrin repeat"/>
    <property type="match status" value="1"/>
</dbReference>
<dbReference type="Pfam" id="PF12796">
    <property type="entry name" value="Ank_2"/>
    <property type="match status" value="1"/>
</dbReference>
<evidence type="ECO:0000313" key="1">
    <source>
        <dbReference type="EMBL" id="GFH52939.1"/>
    </source>
</evidence>
<gene>
    <name evidence="1" type="ORF">CTEN210_09415</name>
</gene>
<dbReference type="AlphaFoldDB" id="A0AAD3H7M1"/>
<dbReference type="SMART" id="SM00248">
    <property type="entry name" value="ANK"/>
    <property type="match status" value="3"/>
</dbReference>
<sequence>MAQSTLQQLMGIESSGDYSKAIANWTSVERRIHTHPNEVLIDHTPKNDYHSFSPLYIALRNEVRPVPPSTVHLLLEVNPDALTDDLICVALSNPHGSKEIMSTLLELKPRFALEKFRFWKTPLHAASRIAQSCEALESLIDANPDALATKDSHGRIPLFEACCQGSPEIVELLICKGKEQGLKAGGLFCSDDNGMSPIHVVVTKLSFLNRGNKQVIWSNKCYLNSSDFTLKCINTWKKLVICLIHGSGLFKNGLVNGNWHKALRMILFSAIEVAAMQKKGALKMVADLDFDHIFDLLLDKRYCDPEEIASIMDEKGMLPFQKAVQVKLKRDDGLLYILDAYPEAVLKDLPEFILPKVLEIFSKRSEHALIYRLLRNFPSAISGHTTSNKTVKRTCTDNLDFVENLVRQDTEEERLIIACNKKLRAGSHNIAFE</sequence>
<accession>A0AAD3H7M1</accession>
<dbReference type="InterPro" id="IPR002110">
    <property type="entry name" value="Ankyrin_rpt"/>
</dbReference>
<dbReference type="EMBL" id="BLLK01000046">
    <property type="protein sequence ID" value="GFH52939.1"/>
    <property type="molecule type" value="Genomic_DNA"/>
</dbReference>
<comment type="caution">
    <text evidence="1">The sequence shown here is derived from an EMBL/GenBank/DDBJ whole genome shotgun (WGS) entry which is preliminary data.</text>
</comment>
<dbReference type="Gene3D" id="1.25.40.20">
    <property type="entry name" value="Ankyrin repeat-containing domain"/>
    <property type="match status" value="1"/>
</dbReference>
<dbReference type="Proteomes" id="UP001054902">
    <property type="component" value="Unassembled WGS sequence"/>
</dbReference>
<protein>
    <submittedName>
        <fullName evidence="1">Uncharacterized protein</fullName>
    </submittedName>
</protein>
<name>A0AAD3H7M1_9STRA</name>
<proteinExistence type="predicted"/>
<evidence type="ECO:0000313" key="2">
    <source>
        <dbReference type="Proteomes" id="UP001054902"/>
    </source>
</evidence>
<reference evidence="1 2" key="1">
    <citation type="journal article" date="2021" name="Sci. Rep.">
        <title>The genome of the diatom Chaetoceros tenuissimus carries an ancient integrated fragment of an extant virus.</title>
        <authorList>
            <person name="Hongo Y."/>
            <person name="Kimura K."/>
            <person name="Takaki Y."/>
            <person name="Yoshida Y."/>
            <person name="Baba S."/>
            <person name="Kobayashi G."/>
            <person name="Nagasaki K."/>
            <person name="Hano T."/>
            <person name="Tomaru Y."/>
        </authorList>
    </citation>
    <scope>NUCLEOTIDE SEQUENCE [LARGE SCALE GENOMIC DNA]</scope>
    <source>
        <strain evidence="1 2">NIES-3715</strain>
    </source>
</reference>
<keyword evidence="2" id="KW-1185">Reference proteome</keyword>